<dbReference type="InterPro" id="IPR050306">
    <property type="entry name" value="PfkB_Carbo_kinase"/>
</dbReference>
<evidence type="ECO:0000256" key="1">
    <source>
        <dbReference type="ARBA" id="ARBA00010688"/>
    </source>
</evidence>
<evidence type="ECO:0000313" key="6">
    <source>
        <dbReference type="Proteomes" id="UP000619078"/>
    </source>
</evidence>
<dbReference type="SUPFAM" id="SSF53613">
    <property type="entry name" value="Ribokinase-like"/>
    <property type="match status" value="1"/>
</dbReference>
<evidence type="ECO:0000259" key="4">
    <source>
        <dbReference type="Pfam" id="PF00294"/>
    </source>
</evidence>
<evidence type="ECO:0000256" key="3">
    <source>
        <dbReference type="ARBA" id="ARBA00022777"/>
    </source>
</evidence>
<dbReference type="InterPro" id="IPR029056">
    <property type="entry name" value="Ribokinase-like"/>
</dbReference>
<feature type="domain" description="Carbohydrate kinase PfkB" evidence="4">
    <location>
        <begin position="6"/>
        <end position="278"/>
    </location>
</feature>
<accession>A0A926NSW3</accession>
<dbReference type="Gene3D" id="3.40.1190.20">
    <property type="match status" value="1"/>
</dbReference>
<name>A0A926NSW3_9SPHI</name>
<evidence type="ECO:0000313" key="5">
    <source>
        <dbReference type="EMBL" id="MBD1395476.1"/>
    </source>
</evidence>
<dbReference type="RefSeq" id="WP_191166179.1">
    <property type="nucleotide sequence ID" value="NZ_JACWMX010000013.1"/>
</dbReference>
<dbReference type="PANTHER" id="PTHR43085:SF57">
    <property type="entry name" value="CARBOHYDRATE KINASE PFKB DOMAIN-CONTAINING PROTEIN"/>
    <property type="match status" value="1"/>
</dbReference>
<gene>
    <name evidence="5" type="ORF">IDJ76_20400</name>
</gene>
<dbReference type="Proteomes" id="UP000619078">
    <property type="component" value="Unassembled WGS sequence"/>
</dbReference>
<comment type="similarity">
    <text evidence="1">Belongs to the carbohydrate kinase PfkB family.</text>
</comment>
<keyword evidence="6" id="KW-1185">Reference proteome</keyword>
<dbReference type="InterPro" id="IPR011611">
    <property type="entry name" value="PfkB_dom"/>
</dbReference>
<proteinExistence type="inferred from homology"/>
<keyword evidence="3 5" id="KW-0418">Kinase</keyword>
<organism evidence="5 6">
    <name type="scientific">Mucilaginibacter glaciei</name>
    <dbReference type="NCBI Taxonomy" id="2772109"/>
    <lineage>
        <taxon>Bacteria</taxon>
        <taxon>Pseudomonadati</taxon>
        <taxon>Bacteroidota</taxon>
        <taxon>Sphingobacteriia</taxon>
        <taxon>Sphingobacteriales</taxon>
        <taxon>Sphingobacteriaceae</taxon>
        <taxon>Mucilaginibacter</taxon>
    </lineage>
</organism>
<dbReference type="Pfam" id="PF00294">
    <property type="entry name" value="PfkB"/>
    <property type="match status" value="1"/>
</dbReference>
<dbReference type="AlphaFoldDB" id="A0A926NSW3"/>
<dbReference type="EMBL" id="JACWMX010000013">
    <property type="protein sequence ID" value="MBD1395476.1"/>
    <property type="molecule type" value="Genomic_DNA"/>
</dbReference>
<protein>
    <submittedName>
        <fullName evidence="5">Carbohydrate kinase</fullName>
    </submittedName>
</protein>
<keyword evidence="2" id="KW-0808">Transferase</keyword>
<comment type="caution">
    <text evidence="5">The sequence shown here is derived from an EMBL/GenBank/DDBJ whole genome shotgun (WGS) entry which is preliminary data.</text>
</comment>
<evidence type="ECO:0000256" key="2">
    <source>
        <dbReference type="ARBA" id="ARBA00022679"/>
    </source>
</evidence>
<reference evidence="5" key="1">
    <citation type="submission" date="2020-09" db="EMBL/GenBank/DDBJ databases">
        <title>Novel species of Mucilaginibacter isolated from a glacier on the Tibetan Plateau.</title>
        <authorList>
            <person name="Liu Q."/>
            <person name="Xin Y.-H."/>
        </authorList>
    </citation>
    <scope>NUCLEOTIDE SEQUENCE</scope>
    <source>
        <strain evidence="5">ZB1P21</strain>
    </source>
</reference>
<dbReference type="PANTHER" id="PTHR43085">
    <property type="entry name" value="HEXOKINASE FAMILY MEMBER"/>
    <property type="match status" value="1"/>
</dbReference>
<dbReference type="GO" id="GO:0016301">
    <property type="term" value="F:kinase activity"/>
    <property type="evidence" value="ECO:0007669"/>
    <property type="project" value="UniProtKB-KW"/>
</dbReference>
<sequence>MKKQVLCFGEVLWDVIGKEKKAGGAPMNVARHLVQQHVDVQFASRIGADELGKELTDFLKNNGLYSNLIQVDEKLTTCEVKVKLDAQGQATYVFPERTSWDNIQLDANLIHAAKNASSIVFGSLACRDKVTHDTLLNLLDETDAVKIFDVNLRPPHYTLATIETLAARASVVKMNEEEAQLLVGGSSGDLKEMITEFRKKYHTKTICVTRGENGAIIWHDYEFFEHPGFHVNVEDTVGAGDAFLASFIAGIVANKPIQRLLDNACAIGAYVTTKRGANPVYIRDEIDNIKKSLTGK</sequence>
<dbReference type="CDD" id="cd01167">
    <property type="entry name" value="bac_FRK"/>
    <property type="match status" value="1"/>
</dbReference>